<accession>A0A7K1KQL9</accession>
<dbReference type="Pfam" id="PF00497">
    <property type="entry name" value="SBP_bac_3"/>
    <property type="match status" value="1"/>
</dbReference>
<sequence length="280" mass="31094">MKLFRHTATAALLCLVLLAQGCGQPPRESSTPAPSDARTSQLEEILKRGTIRVGFDTFKPWAIKDRDGNYIGFEIEVAKKLAEDMGVDVEFVPTKWSGIIPALLTGKFDIIIGGMSVTPARNLKVNFSAPYEFSGMSMVASGTLAPGRDSLEQFNTPETTIAVRLGTTAAEAAKNFLPKAKILFFDEESQTIQELLNNRAHALVASSPLPANLAAEYANRLYLPLDDDFTSEPIAFAVRKGDLDFLNWLDNWVRVTLSKGWLQNRYHYWFATSEWESLIE</sequence>
<reference evidence="7 8" key="1">
    <citation type="submission" date="2019-11" db="EMBL/GenBank/DDBJ databases">
        <title>Pseudodesulfovibrio alkaliphilus, sp. nov., an alkaliphilic sulfate-reducing bacteria from mud volcano of Taman peninsula, Russia.</title>
        <authorList>
            <person name="Frolova A."/>
            <person name="Merkel A.Y."/>
            <person name="Slobodkin A.I."/>
        </authorList>
    </citation>
    <scope>NUCLEOTIDE SEQUENCE [LARGE SCALE GENOMIC DNA]</scope>
    <source>
        <strain evidence="7 8">F-1</strain>
    </source>
</reference>
<evidence type="ECO:0000256" key="4">
    <source>
        <dbReference type="RuleBase" id="RU003744"/>
    </source>
</evidence>
<feature type="signal peptide" evidence="5">
    <location>
        <begin position="1"/>
        <end position="21"/>
    </location>
</feature>
<dbReference type="PROSITE" id="PS01039">
    <property type="entry name" value="SBP_BACTERIAL_3"/>
    <property type="match status" value="1"/>
</dbReference>
<evidence type="ECO:0000256" key="1">
    <source>
        <dbReference type="ARBA" id="ARBA00004196"/>
    </source>
</evidence>
<dbReference type="AlphaFoldDB" id="A0A7K1KQL9"/>
<keyword evidence="3 5" id="KW-0732">Signal</keyword>
<evidence type="ECO:0000259" key="6">
    <source>
        <dbReference type="SMART" id="SM00062"/>
    </source>
</evidence>
<dbReference type="InterPro" id="IPR018313">
    <property type="entry name" value="SBP_3_CS"/>
</dbReference>
<feature type="domain" description="Solute-binding protein family 3/N-terminal" evidence="6">
    <location>
        <begin position="50"/>
        <end position="273"/>
    </location>
</feature>
<dbReference type="EMBL" id="WODC01000008">
    <property type="protein sequence ID" value="MUM78393.1"/>
    <property type="molecule type" value="Genomic_DNA"/>
</dbReference>
<keyword evidence="8" id="KW-1185">Reference proteome</keyword>
<dbReference type="SUPFAM" id="SSF53850">
    <property type="entry name" value="Periplasmic binding protein-like II"/>
    <property type="match status" value="1"/>
</dbReference>
<evidence type="ECO:0000313" key="7">
    <source>
        <dbReference type="EMBL" id="MUM78393.1"/>
    </source>
</evidence>
<gene>
    <name evidence="7" type="ORF">GKC30_12180</name>
</gene>
<comment type="caution">
    <text evidence="7">The sequence shown here is derived from an EMBL/GenBank/DDBJ whole genome shotgun (WGS) entry which is preliminary data.</text>
</comment>
<evidence type="ECO:0000256" key="2">
    <source>
        <dbReference type="ARBA" id="ARBA00010333"/>
    </source>
</evidence>
<proteinExistence type="inferred from homology"/>
<dbReference type="PROSITE" id="PS51257">
    <property type="entry name" value="PROKAR_LIPOPROTEIN"/>
    <property type="match status" value="1"/>
</dbReference>
<dbReference type="Gene3D" id="3.40.190.10">
    <property type="entry name" value="Periplasmic binding protein-like II"/>
    <property type="match status" value="2"/>
</dbReference>
<dbReference type="GO" id="GO:0030313">
    <property type="term" value="C:cell envelope"/>
    <property type="evidence" value="ECO:0007669"/>
    <property type="project" value="UniProtKB-SubCell"/>
</dbReference>
<comment type="subcellular location">
    <subcellularLocation>
        <location evidence="1">Cell envelope</location>
    </subcellularLocation>
</comment>
<feature type="chain" id="PRO_5029796173" evidence="5">
    <location>
        <begin position="22"/>
        <end position="280"/>
    </location>
</feature>
<evidence type="ECO:0000313" key="8">
    <source>
        <dbReference type="Proteomes" id="UP000461162"/>
    </source>
</evidence>
<dbReference type="PANTHER" id="PTHR35936:SF38">
    <property type="entry name" value="GLUTAMINE-BINDING PERIPLASMIC PROTEIN"/>
    <property type="match status" value="1"/>
</dbReference>
<evidence type="ECO:0000256" key="3">
    <source>
        <dbReference type="ARBA" id="ARBA00022729"/>
    </source>
</evidence>
<dbReference type="Proteomes" id="UP000461162">
    <property type="component" value="Unassembled WGS sequence"/>
</dbReference>
<name>A0A7K1KQL9_9BACT</name>
<dbReference type="SMART" id="SM00062">
    <property type="entry name" value="PBPb"/>
    <property type="match status" value="1"/>
</dbReference>
<comment type="similarity">
    <text evidence="2 4">Belongs to the bacterial solute-binding protein 3 family.</text>
</comment>
<evidence type="ECO:0000256" key="5">
    <source>
        <dbReference type="SAM" id="SignalP"/>
    </source>
</evidence>
<organism evidence="7 8">
    <name type="scientific">Pseudodesulfovibrio alkaliphilus</name>
    <dbReference type="NCBI Taxonomy" id="2661613"/>
    <lineage>
        <taxon>Bacteria</taxon>
        <taxon>Pseudomonadati</taxon>
        <taxon>Thermodesulfobacteriota</taxon>
        <taxon>Desulfovibrionia</taxon>
        <taxon>Desulfovibrionales</taxon>
        <taxon>Desulfovibrionaceae</taxon>
    </lineage>
</organism>
<protein>
    <submittedName>
        <fullName evidence="7">Transporter substrate-binding domain-containing protein</fullName>
    </submittedName>
</protein>
<dbReference type="PANTHER" id="PTHR35936">
    <property type="entry name" value="MEMBRANE-BOUND LYTIC MUREIN TRANSGLYCOSYLASE F"/>
    <property type="match status" value="1"/>
</dbReference>
<dbReference type="InterPro" id="IPR001638">
    <property type="entry name" value="Solute-binding_3/MltF_N"/>
</dbReference>
<dbReference type="CDD" id="cd13629">
    <property type="entry name" value="PBP2_Dsm1740"/>
    <property type="match status" value="1"/>
</dbReference>
<dbReference type="RefSeq" id="WP_155935056.1">
    <property type="nucleotide sequence ID" value="NZ_WODC01000008.1"/>
</dbReference>